<evidence type="ECO:0000313" key="2">
    <source>
        <dbReference type="EMBL" id="AHG89032.1"/>
    </source>
</evidence>
<dbReference type="InterPro" id="IPR016040">
    <property type="entry name" value="NAD(P)-bd_dom"/>
</dbReference>
<proteinExistence type="predicted"/>
<dbReference type="Pfam" id="PF13460">
    <property type="entry name" value="NAD_binding_10"/>
    <property type="match status" value="1"/>
</dbReference>
<dbReference type="AlphaFoldDB" id="W0RF12"/>
<accession>W0RF12</accession>
<dbReference type="PATRIC" id="fig|861299.3.peg.1519"/>
<dbReference type="InterPro" id="IPR051783">
    <property type="entry name" value="NAD(P)-dependent_oxidoreduct"/>
</dbReference>
<dbReference type="STRING" id="861299.J421_1495"/>
<sequence length="309" mass="33028">MSGTRIFVTGATGVVGRRVVPLLVAAGHAVTAVGRSPEKRSALERQGAAAVDVDLLDAAALRRALHGHDAVLNLATHMPRSTNRMLLPSAWRENDRVRRDGSAALVDAMLAAGVPRLVQESFAPIYEDGGDAWIDESWPVRPAPYNESVLDAERSEARFTERGGTGVVLRFALFYGPDSTFLHDAMPIARRGWLALPGDASAFVSSVSHDDAATAAVAALGVPAGIYNVTDDEPLTRGAWGTALAAALGAPPPRPLPRWLTRLGGSTLELLSRSQRMSNRKLRAAAGWAPRYTSVREGFAAVERRILRS</sequence>
<protein>
    <submittedName>
        <fullName evidence="2">NAD-dependent epimerase/dehydratase</fullName>
    </submittedName>
</protein>
<keyword evidence="3" id="KW-1185">Reference proteome</keyword>
<dbReference type="HOGENOM" id="CLU_007383_12_4_0"/>
<dbReference type="SUPFAM" id="SSF51735">
    <property type="entry name" value="NAD(P)-binding Rossmann-fold domains"/>
    <property type="match status" value="1"/>
</dbReference>
<dbReference type="PANTHER" id="PTHR48079">
    <property type="entry name" value="PROTEIN YEEZ"/>
    <property type="match status" value="1"/>
</dbReference>
<dbReference type="Gene3D" id="3.40.50.720">
    <property type="entry name" value="NAD(P)-binding Rossmann-like Domain"/>
    <property type="match status" value="1"/>
</dbReference>
<dbReference type="InParanoid" id="W0RF12"/>
<name>W0RF12_9BACT</name>
<evidence type="ECO:0000313" key="3">
    <source>
        <dbReference type="Proteomes" id="UP000019151"/>
    </source>
</evidence>
<dbReference type="PANTHER" id="PTHR48079:SF6">
    <property type="entry name" value="NAD(P)-BINDING DOMAIN-CONTAINING PROTEIN-RELATED"/>
    <property type="match status" value="1"/>
</dbReference>
<dbReference type="eggNOG" id="COG0451">
    <property type="taxonomic scope" value="Bacteria"/>
</dbReference>
<reference evidence="2 3" key="1">
    <citation type="journal article" date="2014" name="Genome Announc.">
        <title>Genome Sequence and Methylome of Soil Bacterium Gemmatirosa kalamazoonensis KBS708T, a Member of the Rarely Cultivated Gemmatimonadetes Phylum.</title>
        <authorList>
            <person name="Debruyn J.M."/>
            <person name="Radosevich M."/>
            <person name="Wommack K.E."/>
            <person name="Polson S.W."/>
            <person name="Hauser L.J."/>
            <person name="Fawaz M.N."/>
            <person name="Korlach J."/>
            <person name="Tsai Y.C."/>
        </authorList>
    </citation>
    <scope>NUCLEOTIDE SEQUENCE [LARGE SCALE GENOMIC DNA]</scope>
    <source>
        <strain evidence="2 3">KBS708</strain>
    </source>
</reference>
<organism evidence="2 3">
    <name type="scientific">Gemmatirosa kalamazoonensis</name>
    <dbReference type="NCBI Taxonomy" id="861299"/>
    <lineage>
        <taxon>Bacteria</taxon>
        <taxon>Pseudomonadati</taxon>
        <taxon>Gemmatimonadota</taxon>
        <taxon>Gemmatimonadia</taxon>
        <taxon>Gemmatimonadales</taxon>
        <taxon>Gemmatimonadaceae</taxon>
        <taxon>Gemmatirosa</taxon>
    </lineage>
</organism>
<dbReference type="RefSeq" id="WP_025410549.1">
    <property type="nucleotide sequence ID" value="NZ_CP007128.1"/>
</dbReference>
<dbReference type="KEGG" id="gba:J421_1495"/>
<dbReference type="InterPro" id="IPR036291">
    <property type="entry name" value="NAD(P)-bd_dom_sf"/>
</dbReference>
<dbReference type="EMBL" id="CP007128">
    <property type="protein sequence ID" value="AHG89032.1"/>
    <property type="molecule type" value="Genomic_DNA"/>
</dbReference>
<dbReference type="Proteomes" id="UP000019151">
    <property type="component" value="Chromosome"/>
</dbReference>
<gene>
    <name evidence="2" type="ORF">J421_1495</name>
</gene>
<evidence type="ECO:0000259" key="1">
    <source>
        <dbReference type="Pfam" id="PF13460"/>
    </source>
</evidence>
<feature type="domain" description="NAD(P)-binding" evidence="1">
    <location>
        <begin position="10"/>
        <end position="134"/>
    </location>
</feature>
<dbReference type="GO" id="GO:0004029">
    <property type="term" value="F:aldehyde dehydrogenase (NAD+) activity"/>
    <property type="evidence" value="ECO:0007669"/>
    <property type="project" value="TreeGrafter"/>
</dbReference>
<dbReference type="GO" id="GO:0005737">
    <property type="term" value="C:cytoplasm"/>
    <property type="evidence" value="ECO:0007669"/>
    <property type="project" value="TreeGrafter"/>
</dbReference>